<organism evidence="3 4">
    <name type="scientific">Hohenbuehelia grisea</name>
    <dbReference type="NCBI Taxonomy" id="104357"/>
    <lineage>
        <taxon>Eukaryota</taxon>
        <taxon>Fungi</taxon>
        <taxon>Dikarya</taxon>
        <taxon>Basidiomycota</taxon>
        <taxon>Agaricomycotina</taxon>
        <taxon>Agaricomycetes</taxon>
        <taxon>Agaricomycetidae</taxon>
        <taxon>Agaricales</taxon>
        <taxon>Pleurotineae</taxon>
        <taxon>Pleurotaceae</taxon>
        <taxon>Hohenbuehelia</taxon>
    </lineage>
</organism>
<feature type="compositionally biased region" description="Basic and acidic residues" evidence="2">
    <location>
        <begin position="445"/>
        <end position="462"/>
    </location>
</feature>
<sequence length="731" mass="79760">MEAIDFMLPNPLITSPPPLPIPPRGVLSPDLHAKSRRISPERKSRSRRERTSSSHEWIRILTQERRDVNDLHRDLLRLMEQLKTQTRRADEAERKACEIAVQLKTVNEAKIEAIYDASRANEELKLYKHQLERAQEEIKRAQRVVESLESQRHAAEQSAVQHRDAVHKLREEHLVYVARERGRQEGFKEGLTRGREYAYAESLSRSSSMRSLVDERYEYSPEEPWPSSSSTSEEDPRDYYPPPRSFTATPPEPPLPVPPPHSDDGIRPRVVHSLASSSRHPHVEVPPLGFIPETGADAYIRIPPPHDLDRPPPTPQQDPFLPGIPETDEEPLMVPAPGSHRRYSPMGTPHNRRSTPESASTAFSQFDVMKEPANAYAEGRSPMSVIPEMPDYRSPESKRTRDTPSLHHQRSLASMPSIVVNTVPRLSPRTVARNLADMEAAAGRGYREEPDAQLSEHAEHSGYRRQSTSSANTVPDITIDPPTRPNSATHGSSPSVPRRMGNFLSPADAHRSLYSPDTESASGQALPTPVQPSAPSVPSQTAPSSSGPPSGLPPQRIDNINDLPPGFIPAAFTPALPPDQLLPPLEETSGPAASGGGGDMPGGFYYGTQPHDGAVIPDRALYSGNLDSSDSSSVISSSLGSDADTLTTPPQRNRTSLAPTHTGGTSRQSAAGVALPPSTANETPRSFGYLYTPSTSTVMDVGAGGGGVANATRPQQAKKKKSKSSTRSGRS</sequence>
<dbReference type="EMBL" id="JASNQZ010000006">
    <property type="protein sequence ID" value="KAL0956225.1"/>
    <property type="molecule type" value="Genomic_DNA"/>
</dbReference>
<evidence type="ECO:0000313" key="4">
    <source>
        <dbReference type="Proteomes" id="UP001556367"/>
    </source>
</evidence>
<name>A0ABR3JKB0_9AGAR</name>
<feature type="compositionally biased region" description="Polar residues" evidence="2">
    <location>
        <begin position="464"/>
        <end position="475"/>
    </location>
</feature>
<feature type="compositionally biased region" description="Polar residues" evidence="2">
    <location>
        <begin position="485"/>
        <end position="495"/>
    </location>
</feature>
<evidence type="ECO:0000256" key="1">
    <source>
        <dbReference type="SAM" id="Coils"/>
    </source>
</evidence>
<feature type="compositionally biased region" description="Gly residues" evidence="2">
    <location>
        <begin position="593"/>
        <end position="605"/>
    </location>
</feature>
<feature type="region of interest" description="Disordered" evidence="2">
    <location>
        <begin position="375"/>
        <end position="731"/>
    </location>
</feature>
<feature type="region of interest" description="Disordered" evidence="2">
    <location>
        <begin position="1"/>
        <end position="54"/>
    </location>
</feature>
<feature type="region of interest" description="Disordered" evidence="2">
    <location>
        <begin position="214"/>
        <end position="361"/>
    </location>
</feature>
<evidence type="ECO:0000256" key="2">
    <source>
        <dbReference type="SAM" id="MobiDB-lite"/>
    </source>
</evidence>
<accession>A0ABR3JKB0</accession>
<protein>
    <submittedName>
        <fullName evidence="3">Uncharacterized protein</fullName>
    </submittedName>
</protein>
<feature type="compositionally biased region" description="Pro residues" evidence="2">
    <location>
        <begin position="14"/>
        <end position="23"/>
    </location>
</feature>
<feature type="compositionally biased region" description="Low complexity" evidence="2">
    <location>
        <begin position="582"/>
        <end position="592"/>
    </location>
</feature>
<feature type="coiled-coil region" evidence="1">
    <location>
        <begin position="61"/>
        <end position="172"/>
    </location>
</feature>
<feature type="compositionally biased region" description="Polar residues" evidence="2">
    <location>
        <begin position="645"/>
        <end position="669"/>
    </location>
</feature>
<keyword evidence="1" id="KW-0175">Coiled coil</keyword>
<feature type="compositionally biased region" description="Pro residues" evidence="2">
    <location>
        <begin position="239"/>
        <end position="260"/>
    </location>
</feature>
<feature type="compositionally biased region" description="Polar residues" evidence="2">
    <location>
        <begin position="515"/>
        <end position="525"/>
    </location>
</feature>
<evidence type="ECO:0000313" key="3">
    <source>
        <dbReference type="EMBL" id="KAL0956225.1"/>
    </source>
</evidence>
<feature type="compositionally biased region" description="Basic and acidic residues" evidence="2">
    <location>
        <begin position="390"/>
        <end position="405"/>
    </location>
</feature>
<reference evidence="4" key="1">
    <citation type="submission" date="2024-06" db="EMBL/GenBank/DDBJ databases">
        <title>Multi-omics analyses provide insights into the biosynthesis of the anticancer antibiotic pleurotin in Hohenbuehelia grisea.</title>
        <authorList>
            <person name="Weaver J.A."/>
            <person name="Alberti F."/>
        </authorList>
    </citation>
    <scope>NUCLEOTIDE SEQUENCE [LARGE SCALE GENOMIC DNA]</scope>
    <source>
        <strain evidence="4">T-177</strain>
    </source>
</reference>
<feature type="compositionally biased region" description="Low complexity" evidence="2">
    <location>
        <begin position="623"/>
        <end position="644"/>
    </location>
</feature>
<gene>
    <name evidence="3" type="ORF">HGRIS_002381</name>
</gene>
<keyword evidence="4" id="KW-1185">Reference proteome</keyword>
<dbReference type="Proteomes" id="UP001556367">
    <property type="component" value="Unassembled WGS sequence"/>
</dbReference>
<feature type="compositionally biased region" description="Basic and acidic residues" evidence="2">
    <location>
        <begin position="38"/>
        <end position="54"/>
    </location>
</feature>
<feature type="compositionally biased region" description="Basic residues" evidence="2">
    <location>
        <begin position="716"/>
        <end position="731"/>
    </location>
</feature>
<proteinExistence type="predicted"/>
<feature type="compositionally biased region" description="Low complexity" evidence="2">
    <location>
        <begin position="527"/>
        <end position="555"/>
    </location>
</feature>
<comment type="caution">
    <text evidence="3">The sequence shown here is derived from an EMBL/GenBank/DDBJ whole genome shotgun (WGS) entry which is preliminary data.</text>
</comment>